<comment type="similarity">
    <text evidence="5">Belongs to the small GTPase superfamily. Arf family.</text>
</comment>
<dbReference type="Gene3D" id="3.40.50.300">
    <property type="entry name" value="P-loop containing nucleotide triphosphate hydrolases"/>
    <property type="match status" value="1"/>
</dbReference>
<evidence type="ECO:0000313" key="8">
    <source>
        <dbReference type="Proteomes" id="UP000816034"/>
    </source>
</evidence>
<evidence type="ECO:0000256" key="6">
    <source>
        <dbReference type="SAM" id="MobiDB-lite"/>
    </source>
</evidence>
<keyword evidence="4" id="KW-0460">Magnesium</keyword>
<name>A0AA88GY31_NAELO</name>
<feature type="binding site" evidence="4">
    <location>
        <position position="28"/>
    </location>
    <ligand>
        <name>Mg(2+)</name>
        <dbReference type="ChEBI" id="CHEBI:18420"/>
    </ligand>
</feature>
<keyword evidence="1 3" id="KW-0547">Nucleotide-binding</keyword>
<feature type="binding site" evidence="3">
    <location>
        <begin position="21"/>
        <end position="28"/>
    </location>
    <ligand>
        <name>GTP</name>
        <dbReference type="ChEBI" id="CHEBI:37565"/>
    </ligand>
</feature>
<dbReference type="GO" id="GO:0046872">
    <property type="term" value="F:metal ion binding"/>
    <property type="evidence" value="ECO:0007669"/>
    <property type="project" value="UniProtKB-KW"/>
</dbReference>
<dbReference type="NCBIfam" id="TIGR00231">
    <property type="entry name" value="small_GTP"/>
    <property type="match status" value="1"/>
</dbReference>
<evidence type="ECO:0000256" key="4">
    <source>
        <dbReference type="PIRSR" id="PIRSR606689-2"/>
    </source>
</evidence>
<dbReference type="RefSeq" id="XP_044554578.1">
    <property type="nucleotide sequence ID" value="XM_044687062.1"/>
</dbReference>
<protein>
    <submittedName>
        <fullName evidence="7">Uncharacterized protein</fullName>
    </submittedName>
</protein>
<keyword evidence="8" id="KW-1185">Reference proteome</keyword>
<comment type="caution">
    <text evidence="7">The sequence shown here is derived from an EMBL/GenBank/DDBJ whole genome shotgun (WGS) entry which is preliminary data.</text>
</comment>
<dbReference type="SMART" id="SM00178">
    <property type="entry name" value="SAR"/>
    <property type="match status" value="1"/>
</dbReference>
<dbReference type="PANTHER" id="PTHR45697">
    <property type="entry name" value="ADP-RIBOSYLATION FACTOR-LIKE PROTEIN 2-RELATED"/>
    <property type="match status" value="1"/>
</dbReference>
<dbReference type="GO" id="GO:0005525">
    <property type="term" value="F:GTP binding"/>
    <property type="evidence" value="ECO:0007669"/>
    <property type="project" value="UniProtKB-KW"/>
</dbReference>
<evidence type="ECO:0000256" key="1">
    <source>
        <dbReference type="ARBA" id="ARBA00022741"/>
    </source>
</evidence>
<dbReference type="InterPro" id="IPR005225">
    <property type="entry name" value="Small_GTP-bd"/>
</dbReference>
<dbReference type="EMBL" id="PYSW02000004">
    <property type="protein sequence ID" value="KAG2392684.1"/>
    <property type="molecule type" value="Genomic_DNA"/>
</dbReference>
<evidence type="ECO:0000313" key="7">
    <source>
        <dbReference type="EMBL" id="KAG2392684.1"/>
    </source>
</evidence>
<sequence length="172" mass="19360">MVNILQKLGIRKKKLNLIVCGLENSGKSSIISHLKPSSEVKQEILPTAGYKLEEFSRNGYYCRVFDLSGAGKYRPMWKYFFENLEGILFVIDVSDTKRLCVAIDELLDLVSNKELAGVPVLVCANKIDIDKKKVSLAQIHSILSLEGSNRNGRLKEQVPKKEQESKKHLLGL</sequence>
<keyword evidence="4" id="KW-0479">Metal-binding</keyword>
<evidence type="ECO:0000256" key="3">
    <source>
        <dbReference type="PIRSR" id="PIRSR606689-1"/>
    </source>
</evidence>
<feature type="region of interest" description="Disordered" evidence="6">
    <location>
        <begin position="153"/>
        <end position="172"/>
    </location>
</feature>
<dbReference type="InterPro" id="IPR027417">
    <property type="entry name" value="P-loop_NTPase"/>
</dbReference>
<feature type="binding site" evidence="3">
    <location>
        <position position="69"/>
    </location>
    <ligand>
        <name>GTP</name>
        <dbReference type="ChEBI" id="CHEBI:37565"/>
    </ligand>
</feature>
<accession>A0AA88GY31</accession>
<feature type="binding site" evidence="4">
    <location>
        <position position="47"/>
    </location>
    <ligand>
        <name>Mg(2+)</name>
        <dbReference type="ChEBI" id="CHEBI:18420"/>
    </ligand>
</feature>
<dbReference type="PROSITE" id="PS51417">
    <property type="entry name" value="ARF"/>
    <property type="match status" value="1"/>
</dbReference>
<reference evidence="7 8" key="1">
    <citation type="journal article" date="2018" name="BMC Genomics">
        <title>The genome of Naegleria lovaniensis, the basis for a comparative approach to unravel pathogenicity factors of the human pathogenic amoeba N. fowleri.</title>
        <authorList>
            <person name="Liechti N."/>
            <person name="Schurch N."/>
            <person name="Bruggmann R."/>
            <person name="Wittwer M."/>
        </authorList>
    </citation>
    <scope>NUCLEOTIDE SEQUENCE [LARGE SCALE GENOMIC DNA]</scope>
    <source>
        <strain evidence="7 8">ATCC 30569</strain>
    </source>
</reference>
<organism evidence="7 8">
    <name type="scientific">Naegleria lovaniensis</name>
    <name type="common">Amoeba</name>
    <dbReference type="NCBI Taxonomy" id="51637"/>
    <lineage>
        <taxon>Eukaryota</taxon>
        <taxon>Discoba</taxon>
        <taxon>Heterolobosea</taxon>
        <taxon>Tetramitia</taxon>
        <taxon>Eutetramitia</taxon>
        <taxon>Vahlkampfiidae</taxon>
        <taxon>Naegleria</taxon>
    </lineage>
</organism>
<dbReference type="SMART" id="SM00177">
    <property type="entry name" value="ARF"/>
    <property type="match status" value="1"/>
</dbReference>
<dbReference type="Proteomes" id="UP000816034">
    <property type="component" value="Unassembled WGS sequence"/>
</dbReference>
<proteinExistence type="inferred from homology"/>
<dbReference type="AlphaFoldDB" id="A0AA88GY31"/>
<dbReference type="Pfam" id="PF00025">
    <property type="entry name" value="Arf"/>
    <property type="match status" value="1"/>
</dbReference>
<dbReference type="GO" id="GO:0003924">
    <property type="term" value="F:GTPase activity"/>
    <property type="evidence" value="ECO:0007669"/>
    <property type="project" value="InterPro"/>
</dbReference>
<dbReference type="InterPro" id="IPR044612">
    <property type="entry name" value="ARL2/3"/>
</dbReference>
<dbReference type="PRINTS" id="PR00328">
    <property type="entry name" value="SAR1GTPBP"/>
</dbReference>
<evidence type="ECO:0000256" key="2">
    <source>
        <dbReference type="ARBA" id="ARBA00023134"/>
    </source>
</evidence>
<dbReference type="InterPro" id="IPR006689">
    <property type="entry name" value="Small_GTPase_ARF/SAR"/>
</dbReference>
<dbReference type="GeneID" id="68103863"/>
<keyword evidence="2 3" id="KW-0342">GTP-binding</keyword>
<evidence type="ECO:0000256" key="5">
    <source>
        <dbReference type="RuleBase" id="RU003925"/>
    </source>
</evidence>
<dbReference type="SUPFAM" id="SSF52540">
    <property type="entry name" value="P-loop containing nucleoside triphosphate hydrolases"/>
    <property type="match status" value="1"/>
</dbReference>
<gene>
    <name evidence="7" type="ORF">C9374_011409</name>
</gene>
<feature type="binding site" evidence="3">
    <location>
        <begin position="125"/>
        <end position="128"/>
    </location>
    <ligand>
        <name>GTP</name>
        <dbReference type="ChEBI" id="CHEBI:37565"/>
    </ligand>
</feature>